<reference evidence="1" key="1">
    <citation type="submission" date="2018-02" db="EMBL/GenBank/DDBJ databases">
        <authorList>
            <person name="Vasarhelyi B.M."/>
            <person name="Deshmukh S."/>
            <person name="Balint B."/>
            <person name="Kukolya J."/>
        </authorList>
    </citation>
    <scope>NUCLEOTIDE SEQUENCE</scope>
    <source>
        <strain evidence="1">KB22</strain>
    </source>
</reference>
<name>A0A928UU41_9SPHI</name>
<protein>
    <submittedName>
        <fullName evidence="1">Uncharacterized protein</fullName>
    </submittedName>
</protein>
<gene>
    <name evidence="1" type="ORF">C4F49_04480</name>
</gene>
<dbReference type="AlphaFoldDB" id="A0A928UU41"/>
<evidence type="ECO:0000313" key="2">
    <source>
        <dbReference type="Proteomes" id="UP000616201"/>
    </source>
</evidence>
<dbReference type="EMBL" id="PRDK01000003">
    <property type="protein sequence ID" value="MBE8712928.1"/>
    <property type="molecule type" value="Genomic_DNA"/>
</dbReference>
<keyword evidence="2" id="KW-1185">Reference proteome</keyword>
<sequence>MGKTYDDVKAIKDAPSKLNSLTKANDRYNEMVKSGKIVKRGNNILTLNEQISKIKLKYSI</sequence>
<dbReference type="Proteomes" id="UP000616201">
    <property type="component" value="Unassembled WGS sequence"/>
</dbReference>
<proteinExistence type="predicted"/>
<evidence type="ECO:0000313" key="1">
    <source>
        <dbReference type="EMBL" id="MBE8712928.1"/>
    </source>
</evidence>
<comment type="caution">
    <text evidence="1">The sequence shown here is derived from an EMBL/GenBank/DDBJ whole genome shotgun (WGS) entry which is preliminary data.</text>
</comment>
<accession>A0A928UU41</accession>
<organism evidence="1 2">
    <name type="scientific">Sphingobacterium hungaricum</name>
    <dbReference type="NCBI Taxonomy" id="2082723"/>
    <lineage>
        <taxon>Bacteria</taxon>
        <taxon>Pseudomonadati</taxon>
        <taxon>Bacteroidota</taxon>
        <taxon>Sphingobacteriia</taxon>
        <taxon>Sphingobacteriales</taxon>
        <taxon>Sphingobacteriaceae</taxon>
        <taxon>Sphingobacterium</taxon>
    </lineage>
</organism>